<feature type="domain" description="Ketopantoate reductase N-terminal" evidence="4">
    <location>
        <begin position="4"/>
        <end position="141"/>
    </location>
</feature>
<dbReference type="Proteomes" id="UP000774130">
    <property type="component" value="Unassembled WGS sequence"/>
</dbReference>
<evidence type="ECO:0000313" key="6">
    <source>
        <dbReference type="EMBL" id="MBV7389144.1"/>
    </source>
</evidence>
<keyword evidence="2 3" id="KW-0560">Oxidoreductase</keyword>
<comment type="similarity">
    <text evidence="3">Belongs to the ketopantoate reductase family.</text>
</comment>
<dbReference type="Pfam" id="PF02558">
    <property type="entry name" value="ApbA"/>
    <property type="match status" value="1"/>
</dbReference>
<evidence type="ECO:0000259" key="5">
    <source>
        <dbReference type="Pfam" id="PF08546"/>
    </source>
</evidence>
<dbReference type="InterPro" id="IPR003710">
    <property type="entry name" value="ApbA"/>
</dbReference>
<comment type="function">
    <text evidence="3">Catalyzes the NADPH-dependent reduction of ketopantoate into pantoic acid.</text>
</comment>
<dbReference type="InterPro" id="IPR013752">
    <property type="entry name" value="KPA_reductase"/>
</dbReference>
<dbReference type="Pfam" id="PF08546">
    <property type="entry name" value="ApbA_C"/>
    <property type="match status" value="1"/>
</dbReference>
<evidence type="ECO:0000256" key="3">
    <source>
        <dbReference type="RuleBase" id="RU362068"/>
    </source>
</evidence>
<dbReference type="NCBIfam" id="TIGR00745">
    <property type="entry name" value="apbA_panE"/>
    <property type="match status" value="1"/>
</dbReference>
<dbReference type="RefSeq" id="WP_218324215.1">
    <property type="nucleotide sequence ID" value="NZ_JAHUZB010000001.1"/>
</dbReference>
<evidence type="ECO:0000259" key="4">
    <source>
        <dbReference type="Pfam" id="PF02558"/>
    </source>
</evidence>
<comment type="catalytic activity">
    <reaction evidence="3">
        <text>(R)-pantoate + NADP(+) = 2-dehydropantoate + NADPH + H(+)</text>
        <dbReference type="Rhea" id="RHEA:16233"/>
        <dbReference type="ChEBI" id="CHEBI:11561"/>
        <dbReference type="ChEBI" id="CHEBI:15378"/>
        <dbReference type="ChEBI" id="CHEBI:15980"/>
        <dbReference type="ChEBI" id="CHEBI:57783"/>
        <dbReference type="ChEBI" id="CHEBI:58349"/>
        <dbReference type="EC" id="1.1.1.169"/>
    </reaction>
</comment>
<feature type="domain" description="Ketopantoate reductase C-terminal" evidence="5">
    <location>
        <begin position="177"/>
        <end position="318"/>
    </location>
</feature>
<dbReference type="InterPro" id="IPR013332">
    <property type="entry name" value="KPR_N"/>
</dbReference>
<dbReference type="PANTHER" id="PTHR21708">
    <property type="entry name" value="PROBABLE 2-DEHYDROPANTOATE 2-REDUCTASE"/>
    <property type="match status" value="1"/>
</dbReference>
<protein>
    <recommendedName>
        <fullName evidence="3">2-dehydropantoate 2-reductase</fullName>
        <ecNumber evidence="3">1.1.1.169</ecNumber>
    </recommendedName>
    <alternativeName>
        <fullName evidence="3">Ketopantoate reductase</fullName>
    </alternativeName>
</protein>
<evidence type="ECO:0000256" key="2">
    <source>
        <dbReference type="ARBA" id="ARBA00023002"/>
    </source>
</evidence>
<comment type="pathway">
    <text evidence="3">Cofactor biosynthesis; (R)-pantothenate biosynthesis; (R)-pantoate from 3-methyl-2-oxobutanoate: step 2/2.</text>
</comment>
<dbReference type="InterPro" id="IPR051402">
    <property type="entry name" value="KPR-Related"/>
</dbReference>
<dbReference type="EMBL" id="JAHUZB010000001">
    <property type="protein sequence ID" value="MBV7389144.1"/>
    <property type="molecule type" value="Genomic_DNA"/>
</dbReference>
<evidence type="ECO:0000256" key="1">
    <source>
        <dbReference type="ARBA" id="ARBA00022857"/>
    </source>
</evidence>
<name>A0ABS6T8A7_9ENTE</name>
<organism evidence="6 7">
    <name type="scientific">Enterococcus alishanensis</name>
    <dbReference type="NCBI Taxonomy" id="1303817"/>
    <lineage>
        <taxon>Bacteria</taxon>
        <taxon>Bacillati</taxon>
        <taxon>Bacillota</taxon>
        <taxon>Bacilli</taxon>
        <taxon>Lactobacillales</taxon>
        <taxon>Enterococcaceae</taxon>
        <taxon>Enterococcus</taxon>
    </lineage>
</organism>
<dbReference type="GO" id="GO:0008677">
    <property type="term" value="F:2-dehydropantoate 2-reductase activity"/>
    <property type="evidence" value="ECO:0007669"/>
    <property type="project" value="UniProtKB-EC"/>
</dbReference>
<keyword evidence="1 3" id="KW-0521">NADP</keyword>
<reference evidence="6 7" key="1">
    <citation type="submission" date="2021-06" db="EMBL/GenBank/DDBJ databases">
        <title>Enterococcus alishanensis sp. nov., a novel lactic acid bacterium isolated from fresh coffee beans.</title>
        <authorList>
            <person name="Chen Y.-S."/>
        </authorList>
    </citation>
    <scope>NUCLEOTIDE SEQUENCE [LARGE SCALE GENOMIC DNA]</scope>
    <source>
        <strain evidence="6 7">ALS3</strain>
    </source>
</reference>
<dbReference type="PANTHER" id="PTHR21708:SF26">
    <property type="entry name" value="2-DEHYDROPANTOATE 2-REDUCTASE"/>
    <property type="match status" value="1"/>
</dbReference>
<proteinExistence type="inferred from homology"/>
<keyword evidence="3" id="KW-0566">Pantothenate biosynthesis</keyword>
<dbReference type="EC" id="1.1.1.169" evidence="3"/>
<evidence type="ECO:0000313" key="7">
    <source>
        <dbReference type="Proteomes" id="UP000774130"/>
    </source>
</evidence>
<accession>A0ABS6T8A7</accession>
<sequence>MKRIAVMGTGSLGTILGAFISLHRQVDLIDVNEAHVKALNEHGAKITGTMEFTVPVKAFLPEELTGEYDLIIFLVKQVYNDSAIASIKNHINENTIILTLQNGFPEPALIEVFGENRVIGCTVGWGATWIEPGVSELTTPESALSFSMGRLNGEVDQKVLDCKTILENMCEVHLEDNFAGMRWAKLLVNATYSGLSAALGCTFGDVLDDPIASVYAMYVCNECIRVGDAWGVTKYSTAQGENMRDTLGFKDNQERLLKANTYETGFRPAQLLKASMLQDLEKGRPTEIHAINGIVTFFGKKEKIATPFNDEIIRIVTTAEANKTVPTMENLPALEKILAKYRY</sequence>
<gene>
    <name evidence="6" type="ORF">KUA55_00515</name>
</gene>
<keyword evidence="7" id="KW-1185">Reference proteome</keyword>
<comment type="caution">
    <text evidence="6">The sequence shown here is derived from an EMBL/GenBank/DDBJ whole genome shotgun (WGS) entry which is preliminary data.</text>
</comment>